<dbReference type="EMBL" id="SATR01000148">
    <property type="protein sequence ID" value="TFH89026.1"/>
    <property type="molecule type" value="Genomic_DNA"/>
</dbReference>
<keyword evidence="2" id="KW-1185">Reference proteome</keyword>
<proteinExistence type="predicted"/>
<reference evidence="1 2" key="1">
    <citation type="submission" date="2019-01" db="EMBL/GenBank/DDBJ databases">
        <title>Vibrio BEI176 sp. nov, a marine bacterium isolated from China: eastern marignal seas.</title>
        <authorList>
            <person name="Li B."/>
        </authorList>
    </citation>
    <scope>NUCLEOTIDE SEQUENCE [LARGE SCALE GENOMIC DNA]</scope>
    <source>
        <strain evidence="1 2">BEI176</strain>
    </source>
</reference>
<evidence type="ECO:0008006" key="3">
    <source>
        <dbReference type="Google" id="ProtNLM"/>
    </source>
</evidence>
<name>A0A4Y8W8R3_9VIBR</name>
<comment type="caution">
    <text evidence="1">The sequence shown here is derived from an EMBL/GenBank/DDBJ whole genome shotgun (WGS) entry which is preliminary data.</text>
</comment>
<evidence type="ECO:0000313" key="2">
    <source>
        <dbReference type="Proteomes" id="UP000297753"/>
    </source>
</evidence>
<protein>
    <recommendedName>
        <fullName evidence="3">DUF3265 domain-containing protein</fullName>
    </recommendedName>
</protein>
<accession>A0A4Y8W8R3</accession>
<organism evidence="1 2">
    <name type="scientific">Vibrio ouci</name>
    <dbReference type="NCBI Taxonomy" id="2499078"/>
    <lineage>
        <taxon>Bacteria</taxon>
        <taxon>Pseudomonadati</taxon>
        <taxon>Pseudomonadota</taxon>
        <taxon>Gammaproteobacteria</taxon>
        <taxon>Vibrionales</taxon>
        <taxon>Vibrionaceae</taxon>
        <taxon>Vibrio</taxon>
    </lineage>
</organism>
<dbReference type="Proteomes" id="UP000297753">
    <property type="component" value="Unassembled WGS sequence"/>
</dbReference>
<sequence length="30" mass="3382">MIRNAWRSHFGLSFVFTVQCLGSVAALLTR</sequence>
<evidence type="ECO:0000313" key="1">
    <source>
        <dbReference type="EMBL" id="TFH89026.1"/>
    </source>
</evidence>
<gene>
    <name evidence="1" type="ORF">ELS82_24535</name>
</gene>
<dbReference type="AlphaFoldDB" id="A0A4Y8W8R3"/>